<evidence type="ECO:0000313" key="2">
    <source>
        <dbReference type="Proteomes" id="UP001335325"/>
    </source>
</evidence>
<dbReference type="EMBL" id="CP109134">
    <property type="protein sequence ID" value="WSD10984.1"/>
    <property type="molecule type" value="Genomic_DNA"/>
</dbReference>
<reference evidence="1 2" key="1">
    <citation type="submission" date="2022-10" db="EMBL/GenBank/DDBJ databases">
        <title>The complete genomes of actinobacterial strains from the NBC collection.</title>
        <authorList>
            <person name="Joergensen T.S."/>
            <person name="Alvarez Arevalo M."/>
            <person name="Sterndorff E.B."/>
            <person name="Faurdal D."/>
            <person name="Vuksanovic O."/>
            <person name="Mourched A.-S."/>
            <person name="Charusanti P."/>
            <person name="Shaw S."/>
            <person name="Blin K."/>
            <person name="Weber T."/>
        </authorList>
    </citation>
    <scope>NUCLEOTIDE SEQUENCE [LARGE SCALE GENOMIC DNA]</scope>
    <source>
        <strain evidence="1 2">NBC 01753</strain>
    </source>
</reference>
<sequence length="133" mass="14838">MTKPLIRATEAGGTSIDDPSEVAVHDLLADMNLSHPFVIVERTDREPVDQHFMQVYLNDDFSYQVEYREGGDHLHFEAHVPWQGDLVGPEPVAEVIGDWMRGGDSWRTALPWTPLFPVGKDRLQSGDPGSGGR</sequence>
<keyword evidence="2" id="KW-1185">Reference proteome</keyword>
<protein>
    <submittedName>
        <fullName evidence="1">Uncharacterized protein</fullName>
    </submittedName>
</protein>
<accession>A0ABZ1H143</accession>
<gene>
    <name evidence="1" type="ORF">OIE73_38345</name>
</gene>
<organism evidence="1 2">
    <name type="scientific">Streptomyces hirsutus</name>
    <dbReference type="NCBI Taxonomy" id="35620"/>
    <lineage>
        <taxon>Bacteria</taxon>
        <taxon>Bacillati</taxon>
        <taxon>Actinomycetota</taxon>
        <taxon>Actinomycetes</taxon>
        <taxon>Kitasatosporales</taxon>
        <taxon>Streptomycetaceae</taxon>
        <taxon>Streptomyces</taxon>
    </lineage>
</organism>
<dbReference type="RefSeq" id="WP_326756656.1">
    <property type="nucleotide sequence ID" value="NZ_CP109134.1"/>
</dbReference>
<dbReference type="GeneID" id="91548566"/>
<evidence type="ECO:0000313" key="1">
    <source>
        <dbReference type="EMBL" id="WSD10984.1"/>
    </source>
</evidence>
<dbReference type="Proteomes" id="UP001335325">
    <property type="component" value="Chromosome"/>
</dbReference>
<proteinExistence type="predicted"/>
<name>A0ABZ1H143_9ACTN</name>